<reference evidence="1" key="1">
    <citation type="submission" date="2020-04" db="EMBL/GenBank/DDBJ databases">
        <authorList>
            <person name="Alioto T."/>
            <person name="Alioto T."/>
            <person name="Gomez Garrido J."/>
        </authorList>
    </citation>
    <scope>NUCLEOTIDE SEQUENCE</scope>
    <source>
        <strain evidence="1">A484AB</strain>
    </source>
</reference>
<evidence type="ECO:0000313" key="1">
    <source>
        <dbReference type="EMBL" id="CAB3976788.1"/>
    </source>
</evidence>
<dbReference type="EMBL" id="CACRXK020000013">
    <property type="protein sequence ID" value="CAB3976788.1"/>
    <property type="molecule type" value="Genomic_DNA"/>
</dbReference>
<proteinExistence type="predicted"/>
<protein>
    <submittedName>
        <fullName evidence="1">Uncharacterized protein</fullName>
    </submittedName>
</protein>
<evidence type="ECO:0000313" key="2">
    <source>
        <dbReference type="Proteomes" id="UP001152795"/>
    </source>
</evidence>
<dbReference type="Proteomes" id="UP001152795">
    <property type="component" value="Unassembled WGS sequence"/>
</dbReference>
<sequence>MAAIFARPTYVIFHKWAKNSEKTARNFATSLYWFIKHLQATAIELYDKETNVYKPIKFFSLKRLVRFGNYNSMDGENDSVLKRKRCAVIVMLFVVKDGPKFRYFAVLVYKTFTSNSN</sequence>
<comment type="caution">
    <text evidence="1">The sequence shown here is derived from an EMBL/GenBank/DDBJ whole genome shotgun (WGS) entry which is preliminary data.</text>
</comment>
<gene>
    <name evidence="1" type="ORF">PACLA_8A056474</name>
</gene>
<accession>A0A7D9D5G4</accession>
<dbReference type="AlphaFoldDB" id="A0A7D9D5G4"/>
<name>A0A7D9D5G4_PARCT</name>
<organism evidence="1 2">
    <name type="scientific">Paramuricea clavata</name>
    <name type="common">Red gorgonian</name>
    <name type="synonym">Violescent sea-whip</name>
    <dbReference type="NCBI Taxonomy" id="317549"/>
    <lineage>
        <taxon>Eukaryota</taxon>
        <taxon>Metazoa</taxon>
        <taxon>Cnidaria</taxon>
        <taxon>Anthozoa</taxon>
        <taxon>Octocorallia</taxon>
        <taxon>Malacalcyonacea</taxon>
        <taxon>Plexauridae</taxon>
        <taxon>Paramuricea</taxon>
    </lineage>
</organism>
<keyword evidence="2" id="KW-1185">Reference proteome</keyword>